<dbReference type="Proteomes" id="UP000292564">
    <property type="component" value="Unassembled WGS sequence"/>
</dbReference>
<reference evidence="2 3" key="1">
    <citation type="submission" date="2019-02" db="EMBL/GenBank/DDBJ databases">
        <title>Sequencing the genomes of 1000 actinobacteria strains.</title>
        <authorList>
            <person name="Klenk H.-P."/>
        </authorList>
    </citation>
    <scope>NUCLEOTIDE SEQUENCE [LARGE SCALE GENOMIC DNA]</scope>
    <source>
        <strain evidence="2 3">DSM 45162</strain>
    </source>
</reference>
<dbReference type="AlphaFoldDB" id="A0A4Q7ZLQ3"/>
<proteinExistence type="predicted"/>
<evidence type="ECO:0000313" key="2">
    <source>
        <dbReference type="EMBL" id="RZU51255.1"/>
    </source>
</evidence>
<evidence type="ECO:0000313" key="3">
    <source>
        <dbReference type="Proteomes" id="UP000292564"/>
    </source>
</evidence>
<dbReference type="InterPro" id="IPR025463">
    <property type="entry name" value="DUF4314"/>
</dbReference>
<accession>A0A4Q7ZLQ3</accession>
<dbReference type="OrthoDB" id="3469122at2"/>
<comment type="caution">
    <text evidence="2">The sequence shown here is derived from an EMBL/GenBank/DDBJ whole genome shotgun (WGS) entry which is preliminary data.</text>
</comment>
<organism evidence="2 3">
    <name type="scientific">Krasilnikovia cinnamomea</name>
    <dbReference type="NCBI Taxonomy" id="349313"/>
    <lineage>
        <taxon>Bacteria</taxon>
        <taxon>Bacillati</taxon>
        <taxon>Actinomycetota</taxon>
        <taxon>Actinomycetes</taxon>
        <taxon>Micromonosporales</taxon>
        <taxon>Micromonosporaceae</taxon>
        <taxon>Krasilnikovia</taxon>
    </lineage>
</organism>
<keyword evidence="3" id="KW-1185">Reference proteome</keyword>
<name>A0A4Q7ZLQ3_9ACTN</name>
<protein>
    <submittedName>
        <fullName evidence="2">Uncharacterized protein DUF4314</fullName>
    </submittedName>
</protein>
<dbReference type="Pfam" id="PF14192">
    <property type="entry name" value="DUF4314"/>
    <property type="match status" value="1"/>
</dbReference>
<dbReference type="EMBL" id="SHKY01000001">
    <property type="protein sequence ID" value="RZU51255.1"/>
    <property type="molecule type" value="Genomic_DNA"/>
</dbReference>
<sequence>MTIYQPGQRVALVHTSDPHTDLRPGDTGTVRRHDQQLNTVHIDWDSGSSLSMCLDAGDRIEPFDPAVPDTRPSSDTDGWTSTLARLCALGDEAGRDVADWWAQDTIGGRATGDVRATARRILVGIDDGDPAVLDHLPTFTPPSRWHDDRDTAEVRYTEAAHDAAPRRAPHWRDLTDTQRDETIAASQEAFEAAVHERVAELCRLAASPTGADMSHLHPERVRIGLVGVFAGEWAWSVDAEGADRVPVGFLGTLIDRWNGWAVFACTREVAEAIVADQQRQRRASRASLQAKGVAEAELDRRVNAELTELRFEGEVIVADQRAQYDDPEAIEHIGPDADGRYVVMGWNWCWQAVDPYDCDRIVGDLPEPGREQEFELLRHTPGLRVPHTRLQLTDVRYRPASTGLAFTATLALDGPPIATVTDDGAGAITVDPDDLTATHGGLRAYLAECRFQGSPVGMPRLLQALADEHFLSQAVAQAEADGGTQLRLVDDTGHTRALRPIAPAPADLTPLLELGRTLTRGPGQQWQIWTGASWFTVPGALTRPGQPHDRNC</sequence>
<evidence type="ECO:0000259" key="1">
    <source>
        <dbReference type="Pfam" id="PF14192"/>
    </source>
</evidence>
<feature type="domain" description="DUF4314" evidence="1">
    <location>
        <begin position="4"/>
        <end position="52"/>
    </location>
</feature>
<gene>
    <name evidence="2" type="ORF">EV385_3065</name>
</gene>